<organism evidence="1 2">
    <name type="scientific">Rhizorhabdus histidinilytica</name>
    <dbReference type="NCBI Taxonomy" id="439228"/>
    <lineage>
        <taxon>Bacteria</taxon>
        <taxon>Pseudomonadati</taxon>
        <taxon>Pseudomonadota</taxon>
        <taxon>Alphaproteobacteria</taxon>
        <taxon>Sphingomonadales</taxon>
        <taxon>Sphingomonadaceae</taxon>
        <taxon>Rhizorhabdus</taxon>
    </lineage>
</organism>
<reference evidence="2" key="1">
    <citation type="submission" date="2017-02" db="EMBL/GenBank/DDBJ databases">
        <authorList>
            <person name="Varghese N."/>
            <person name="Submissions S."/>
        </authorList>
    </citation>
    <scope>NUCLEOTIDE SEQUENCE [LARGE SCALE GENOMIC DNA]</scope>
    <source>
        <strain evidence="2">UM2</strain>
    </source>
</reference>
<protein>
    <submittedName>
        <fullName evidence="1">Uncharacterized protein</fullName>
    </submittedName>
</protein>
<dbReference type="OrthoDB" id="4548520at2"/>
<dbReference type="EMBL" id="FUYM01000001">
    <property type="protein sequence ID" value="SKB31068.1"/>
    <property type="molecule type" value="Genomic_DNA"/>
</dbReference>
<proteinExistence type="predicted"/>
<sequence>MPTEAACAAALELVAPAEQAYHSRWRLSSLKRVDADLHEALTEQIELYHAAFTIGASDELRVQSEAMVRGWAAACKAMEAAQAPEDAYLMGMDDASGIQVVIAEHKGSRDALAARYGEPLVLLTPNEVATLLATVEIVRQAKQHFPDAELMPAAKVEKGERI</sequence>
<name>A0A1T5A813_9SPHN</name>
<dbReference type="RefSeq" id="WP_079646602.1">
    <property type="nucleotide sequence ID" value="NZ_FUYM01000001.1"/>
</dbReference>
<accession>A0A1T5A813</accession>
<dbReference type="Proteomes" id="UP000189818">
    <property type="component" value="Unassembled WGS sequence"/>
</dbReference>
<gene>
    <name evidence="1" type="ORF">SAMN06295920_101687</name>
</gene>
<dbReference type="STRING" id="439228.SAMN06295920_101687"/>
<dbReference type="AlphaFoldDB" id="A0A1T5A813"/>
<keyword evidence="2" id="KW-1185">Reference proteome</keyword>
<evidence type="ECO:0000313" key="2">
    <source>
        <dbReference type="Proteomes" id="UP000189818"/>
    </source>
</evidence>
<evidence type="ECO:0000313" key="1">
    <source>
        <dbReference type="EMBL" id="SKB31068.1"/>
    </source>
</evidence>